<comment type="caution">
    <text evidence="2">The sequence shown here is derived from an EMBL/GenBank/DDBJ whole genome shotgun (WGS) entry which is preliminary data.</text>
</comment>
<gene>
    <name evidence="2" type="ORF">Cgig2_032153</name>
</gene>
<dbReference type="SUPFAM" id="SSF64484">
    <property type="entry name" value="beta and beta-prime subunits of DNA dependent RNA-polymerase"/>
    <property type="match status" value="1"/>
</dbReference>
<dbReference type="PANTHER" id="PTHR31929">
    <property type="entry name" value="SAUR-LIKE AUXIN-RESPONSIVE PROTEIN FAMILY-RELATED"/>
    <property type="match status" value="1"/>
</dbReference>
<evidence type="ECO:0000313" key="3">
    <source>
        <dbReference type="Proteomes" id="UP001153076"/>
    </source>
</evidence>
<proteinExistence type="inferred from homology"/>
<organism evidence="2 3">
    <name type="scientific">Carnegiea gigantea</name>
    <dbReference type="NCBI Taxonomy" id="171969"/>
    <lineage>
        <taxon>Eukaryota</taxon>
        <taxon>Viridiplantae</taxon>
        <taxon>Streptophyta</taxon>
        <taxon>Embryophyta</taxon>
        <taxon>Tracheophyta</taxon>
        <taxon>Spermatophyta</taxon>
        <taxon>Magnoliopsida</taxon>
        <taxon>eudicotyledons</taxon>
        <taxon>Gunneridae</taxon>
        <taxon>Pentapetalae</taxon>
        <taxon>Caryophyllales</taxon>
        <taxon>Cactineae</taxon>
        <taxon>Cactaceae</taxon>
        <taxon>Cactoideae</taxon>
        <taxon>Echinocereeae</taxon>
        <taxon>Carnegiea</taxon>
    </lineage>
</organism>
<dbReference type="EMBL" id="JAKOGI010001294">
    <property type="protein sequence ID" value="KAJ8426408.1"/>
    <property type="molecule type" value="Genomic_DNA"/>
</dbReference>
<evidence type="ECO:0008006" key="4">
    <source>
        <dbReference type="Google" id="ProtNLM"/>
    </source>
</evidence>
<evidence type="ECO:0000313" key="2">
    <source>
        <dbReference type="EMBL" id="KAJ8426408.1"/>
    </source>
</evidence>
<dbReference type="OrthoDB" id="10248617at2759"/>
<comment type="similarity">
    <text evidence="1">Belongs to the ARG7 family.</text>
</comment>
<dbReference type="InterPro" id="IPR003676">
    <property type="entry name" value="SAUR_fam"/>
</dbReference>
<evidence type="ECO:0000256" key="1">
    <source>
        <dbReference type="ARBA" id="ARBA00006974"/>
    </source>
</evidence>
<dbReference type="Pfam" id="PF02519">
    <property type="entry name" value="Auxin_inducible"/>
    <property type="match status" value="1"/>
</dbReference>
<dbReference type="Proteomes" id="UP001153076">
    <property type="component" value="Unassembled WGS sequence"/>
</dbReference>
<dbReference type="AlphaFoldDB" id="A0A9Q1JN43"/>
<sequence length="255" mass="28777">MALGKSGKLSQAALLKQILKRCSSLGKRQGCQFPVVKEEGVGEGQSENSLLQSSFGELGKALKMAKYPDFGPLRDLFQHHIDSYNHLIESGLETTLSGIKPIEVHSTFTNKKLRNILLPELHPPQKDHKRGLAKPLYPYELYSKHPLRLIEMALRKSGKLSQAALLKQILKRCSSLGKRQGYDENGLPLDVPKGHFVVYVGDNRSRYIIPISFLSHPKFQCLLQRPEEEFGFDHDMGLIIPCEEVVFRSLTSMLR</sequence>
<protein>
    <recommendedName>
        <fullName evidence="4">Small auxin up regulated protein</fullName>
    </recommendedName>
</protein>
<dbReference type="GO" id="GO:0009733">
    <property type="term" value="P:response to auxin"/>
    <property type="evidence" value="ECO:0007669"/>
    <property type="project" value="InterPro"/>
</dbReference>
<keyword evidence="3" id="KW-1185">Reference proteome</keyword>
<reference evidence="2" key="1">
    <citation type="submission" date="2022-04" db="EMBL/GenBank/DDBJ databases">
        <title>Carnegiea gigantea Genome sequencing and assembly v2.</title>
        <authorList>
            <person name="Copetti D."/>
            <person name="Sanderson M.J."/>
            <person name="Burquez A."/>
            <person name="Wojciechowski M.F."/>
        </authorList>
    </citation>
    <scope>NUCLEOTIDE SEQUENCE</scope>
    <source>
        <strain evidence="2">SGP5-SGP5p</strain>
        <tissue evidence="2">Aerial part</tissue>
    </source>
</reference>
<name>A0A9Q1JN43_9CARY</name>
<accession>A0A9Q1JN43</accession>